<gene>
    <name evidence="1" type="ORF">GMARGA_LOCUS44626</name>
</gene>
<name>A0ABN7XM33_GIGMA</name>
<dbReference type="EMBL" id="CAJVQB010153355">
    <property type="protein sequence ID" value="CAG8855805.1"/>
    <property type="molecule type" value="Genomic_DNA"/>
</dbReference>
<sequence length="123" mass="14719">PLYIPPARKKDLDGPVLKIIQYKYEFNLDWYLLTFKDSRRQPEWQQYRNLEGCNDMIKDFWIREEAGTTPMVGPFGSSKFLRFSKRKIKKSNYSPKLNENDKDIVYLKDPNRSMHNSPLTQIQ</sequence>
<evidence type="ECO:0000313" key="1">
    <source>
        <dbReference type="EMBL" id="CAG8855805.1"/>
    </source>
</evidence>
<feature type="non-terminal residue" evidence="1">
    <location>
        <position position="123"/>
    </location>
</feature>
<protein>
    <submittedName>
        <fullName evidence="1">31063_t:CDS:1</fullName>
    </submittedName>
</protein>
<organism evidence="1 2">
    <name type="scientific">Gigaspora margarita</name>
    <dbReference type="NCBI Taxonomy" id="4874"/>
    <lineage>
        <taxon>Eukaryota</taxon>
        <taxon>Fungi</taxon>
        <taxon>Fungi incertae sedis</taxon>
        <taxon>Mucoromycota</taxon>
        <taxon>Glomeromycotina</taxon>
        <taxon>Glomeromycetes</taxon>
        <taxon>Diversisporales</taxon>
        <taxon>Gigasporaceae</taxon>
        <taxon>Gigaspora</taxon>
    </lineage>
</organism>
<comment type="caution">
    <text evidence="1">The sequence shown here is derived from an EMBL/GenBank/DDBJ whole genome shotgun (WGS) entry which is preliminary data.</text>
</comment>
<evidence type="ECO:0000313" key="2">
    <source>
        <dbReference type="Proteomes" id="UP000789901"/>
    </source>
</evidence>
<proteinExistence type="predicted"/>
<keyword evidence="2" id="KW-1185">Reference proteome</keyword>
<feature type="non-terminal residue" evidence="1">
    <location>
        <position position="1"/>
    </location>
</feature>
<reference evidence="1 2" key="1">
    <citation type="submission" date="2021-06" db="EMBL/GenBank/DDBJ databases">
        <authorList>
            <person name="Kallberg Y."/>
            <person name="Tangrot J."/>
            <person name="Rosling A."/>
        </authorList>
    </citation>
    <scope>NUCLEOTIDE SEQUENCE [LARGE SCALE GENOMIC DNA]</scope>
    <source>
        <strain evidence="1 2">120-4 pot B 10/14</strain>
    </source>
</reference>
<accession>A0ABN7XM33</accession>
<dbReference type="Proteomes" id="UP000789901">
    <property type="component" value="Unassembled WGS sequence"/>
</dbReference>